<name>A0A3P9PRZ7_POERE</name>
<dbReference type="InterPro" id="IPR013320">
    <property type="entry name" value="ConA-like_dom_sf"/>
</dbReference>
<dbReference type="Bgee" id="ENSPREG00000016653">
    <property type="expression patterns" value="Expressed in caudal fin and 1 other cell type or tissue"/>
</dbReference>
<keyword evidence="2" id="KW-0472">Membrane</keyword>
<proteinExistence type="predicted"/>
<dbReference type="Pfam" id="PF00622">
    <property type="entry name" value="SPRY"/>
    <property type="match status" value="1"/>
</dbReference>
<reference evidence="5" key="1">
    <citation type="submission" date="2013-11" db="EMBL/GenBank/DDBJ databases">
        <title>The genomic landscape of the Guanapo guppy.</title>
        <authorList>
            <person name="Kuenstner A."/>
            <person name="Dreyer C."/>
        </authorList>
    </citation>
    <scope>NUCLEOTIDE SEQUENCE</scope>
    <source>
        <strain evidence="5">Guanapo</strain>
    </source>
</reference>
<evidence type="ECO:0000256" key="2">
    <source>
        <dbReference type="SAM" id="Phobius"/>
    </source>
</evidence>
<feature type="compositionally biased region" description="Basic and acidic residues" evidence="1">
    <location>
        <begin position="241"/>
        <end position="250"/>
    </location>
</feature>
<dbReference type="GeneTree" id="ENSGT01050000244843"/>
<dbReference type="InterPro" id="IPR003877">
    <property type="entry name" value="SPRY_dom"/>
</dbReference>
<feature type="compositionally biased region" description="Polar residues" evidence="1">
    <location>
        <begin position="252"/>
        <end position="263"/>
    </location>
</feature>
<evidence type="ECO:0000259" key="3">
    <source>
        <dbReference type="PROSITE" id="PS50188"/>
    </source>
</evidence>
<keyword evidence="5" id="KW-1185">Reference proteome</keyword>
<dbReference type="Proteomes" id="UP000242638">
    <property type="component" value="Unassembled WGS sequence"/>
</dbReference>
<dbReference type="PROSITE" id="PS50188">
    <property type="entry name" value="B302_SPRY"/>
    <property type="match status" value="1"/>
</dbReference>
<dbReference type="STRING" id="8081.ENSPREP00000024652"/>
<accession>A0A3P9PRZ7</accession>
<dbReference type="AlphaFoldDB" id="A0A3P9PRZ7"/>
<sequence>MFIRTIFPFYSLSGSSSDGWVAFGILLAAVLVAFGVLYFLFFRMKGKCLIQVKEDNIQLVDTGNPLIKIRGFRLRDNADAKFPDGGRVTCLTAVRGSPGFSSGRHYWEVSLQTTKLDLKTSWWIGVTDKHEIPHDERLSPTTKNGFWFLSSCSKQEDTLQFSTEPETFIYVQSKPKRVGVYLDFDNRELSFYNVEEKCLFGSLAAKFTGELFPLFNPGKGDMGTMKILQRSVQDQSINTEPVKKLQKEEQDQSGTTENPEAES</sequence>
<dbReference type="SMART" id="SM00449">
    <property type="entry name" value="SPRY"/>
    <property type="match status" value="1"/>
</dbReference>
<dbReference type="InterPro" id="IPR001870">
    <property type="entry name" value="B30.2/SPRY"/>
</dbReference>
<keyword evidence="2" id="KW-0812">Transmembrane</keyword>
<dbReference type="PANTHER" id="PTHR24103">
    <property type="entry name" value="E3 UBIQUITIN-PROTEIN LIGASE TRIM"/>
    <property type="match status" value="1"/>
</dbReference>
<feature type="transmembrane region" description="Helical" evidence="2">
    <location>
        <begin position="20"/>
        <end position="41"/>
    </location>
</feature>
<reference evidence="4" key="3">
    <citation type="submission" date="2025-09" db="UniProtKB">
        <authorList>
            <consortium name="Ensembl"/>
        </authorList>
    </citation>
    <scope>IDENTIFICATION</scope>
    <source>
        <strain evidence="4">Guanapo</strain>
    </source>
</reference>
<dbReference type="Ensembl" id="ENSPRET00000024899.1">
    <property type="protein sequence ID" value="ENSPREP00000024652.1"/>
    <property type="gene ID" value="ENSPREG00000016653.1"/>
</dbReference>
<dbReference type="InterPro" id="IPR050143">
    <property type="entry name" value="TRIM/RBCC"/>
</dbReference>
<evidence type="ECO:0000313" key="4">
    <source>
        <dbReference type="Ensembl" id="ENSPREP00000024652.1"/>
    </source>
</evidence>
<evidence type="ECO:0000256" key="1">
    <source>
        <dbReference type="SAM" id="MobiDB-lite"/>
    </source>
</evidence>
<protein>
    <recommendedName>
        <fullName evidence="3">B30.2/SPRY domain-containing protein</fullName>
    </recommendedName>
</protein>
<dbReference type="InterPro" id="IPR003879">
    <property type="entry name" value="Butyrophylin_SPRY"/>
</dbReference>
<reference evidence="4" key="2">
    <citation type="submission" date="2025-08" db="UniProtKB">
        <authorList>
            <consortium name="Ensembl"/>
        </authorList>
    </citation>
    <scope>IDENTIFICATION</scope>
    <source>
        <strain evidence="4">Guanapo</strain>
    </source>
</reference>
<dbReference type="PRINTS" id="PR01407">
    <property type="entry name" value="BUTYPHLNCDUF"/>
</dbReference>
<feature type="domain" description="B30.2/SPRY" evidence="3">
    <location>
        <begin position="36"/>
        <end position="234"/>
    </location>
</feature>
<dbReference type="Gene3D" id="2.60.120.920">
    <property type="match status" value="1"/>
</dbReference>
<dbReference type="InterPro" id="IPR043136">
    <property type="entry name" value="B30.2/SPRY_sf"/>
</dbReference>
<dbReference type="OMA" id="YFLFFRM"/>
<keyword evidence="2" id="KW-1133">Transmembrane helix</keyword>
<evidence type="ECO:0000313" key="5">
    <source>
        <dbReference type="Proteomes" id="UP000242638"/>
    </source>
</evidence>
<organism evidence="4 5">
    <name type="scientific">Poecilia reticulata</name>
    <name type="common">Guppy</name>
    <name type="synonym">Acanthophacelus reticulatus</name>
    <dbReference type="NCBI Taxonomy" id="8081"/>
    <lineage>
        <taxon>Eukaryota</taxon>
        <taxon>Metazoa</taxon>
        <taxon>Chordata</taxon>
        <taxon>Craniata</taxon>
        <taxon>Vertebrata</taxon>
        <taxon>Euteleostomi</taxon>
        <taxon>Actinopterygii</taxon>
        <taxon>Neopterygii</taxon>
        <taxon>Teleostei</taxon>
        <taxon>Neoteleostei</taxon>
        <taxon>Acanthomorphata</taxon>
        <taxon>Ovalentaria</taxon>
        <taxon>Atherinomorphae</taxon>
        <taxon>Cyprinodontiformes</taxon>
        <taxon>Poeciliidae</taxon>
        <taxon>Poeciliinae</taxon>
        <taxon>Poecilia</taxon>
    </lineage>
</organism>
<feature type="region of interest" description="Disordered" evidence="1">
    <location>
        <begin position="232"/>
        <end position="263"/>
    </location>
</feature>
<dbReference type="SUPFAM" id="SSF49899">
    <property type="entry name" value="Concanavalin A-like lectins/glucanases"/>
    <property type="match status" value="1"/>
</dbReference>